<evidence type="ECO:0000313" key="8">
    <source>
        <dbReference type="Proteomes" id="UP000006201"/>
    </source>
</evidence>
<dbReference type="PANTHER" id="PTHR37422">
    <property type="entry name" value="TEICHURONIC ACID BIOSYNTHESIS PROTEIN TUAE"/>
    <property type="match status" value="1"/>
</dbReference>
<keyword evidence="8" id="KW-1185">Reference proteome</keyword>
<dbReference type="EMBL" id="AAOH01000002">
    <property type="protein sequence ID" value="EAR29456.1"/>
    <property type="molecule type" value="Genomic_DNA"/>
</dbReference>
<accession>A4C652</accession>
<feature type="transmembrane region" description="Helical" evidence="5">
    <location>
        <begin position="465"/>
        <end position="482"/>
    </location>
</feature>
<keyword evidence="3 5" id="KW-1133">Transmembrane helix</keyword>
<feature type="transmembrane region" description="Helical" evidence="5">
    <location>
        <begin position="243"/>
        <end position="259"/>
    </location>
</feature>
<reference evidence="7 8" key="1">
    <citation type="submission" date="2006-02" db="EMBL/GenBank/DDBJ databases">
        <authorList>
            <person name="Moran M.A."/>
            <person name="Kjelleberg S."/>
            <person name="Egan S."/>
            <person name="Saunders N."/>
            <person name="Thomas T."/>
            <person name="Ferriera S."/>
            <person name="Johnson J."/>
            <person name="Kravitz S."/>
            <person name="Halpern A."/>
            <person name="Remington K."/>
            <person name="Beeson K."/>
            <person name="Tran B."/>
            <person name="Rogers Y.-H."/>
            <person name="Friedman R."/>
            <person name="Venter J.C."/>
        </authorList>
    </citation>
    <scope>NUCLEOTIDE SEQUENCE [LARGE SCALE GENOMIC DNA]</scope>
    <source>
        <strain evidence="7 8">D2</strain>
    </source>
</reference>
<feature type="transmembrane region" description="Helical" evidence="5">
    <location>
        <begin position="441"/>
        <end position="459"/>
    </location>
</feature>
<evidence type="ECO:0000256" key="5">
    <source>
        <dbReference type="SAM" id="Phobius"/>
    </source>
</evidence>
<keyword evidence="4 5" id="KW-0472">Membrane</keyword>
<feature type="transmembrane region" description="Helical" evidence="5">
    <location>
        <begin position="264"/>
        <end position="283"/>
    </location>
</feature>
<dbReference type="PANTHER" id="PTHR37422:SF13">
    <property type="entry name" value="LIPOPOLYSACCHARIDE BIOSYNTHESIS PROTEIN PA4999-RELATED"/>
    <property type="match status" value="1"/>
</dbReference>
<evidence type="ECO:0000259" key="6">
    <source>
        <dbReference type="Pfam" id="PF04932"/>
    </source>
</evidence>
<dbReference type="RefSeq" id="WP_009837330.1">
    <property type="nucleotide sequence ID" value="NZ_AAOH01000002.1"/>
</dbReference>
<proteinExistence type="predicted"/>
<feature type="transmembrane region" description="Helical" evidence="5">
    <location>
        <begin position="38"/>
        <end position="57"/>
    </location>
</feature>
<dbReference type="InterPro" id="IPR051533">
    <property type="entry name" value="WaaL-like"/>
</dbReference>
<dbReference type="Proteomes" id="UP000006201">
    <property type="component" value="Unassembled WGS sequence"/>
</dbReference>
<feature type="transmembrane region" description="Helical" evidence="5">
    <location>
        <begin position="289"/>
        <end position="305"/>
    </location>
</feature>
<feature type="transmembrane region" description="Helical" evidence="5">
    <location>
        <begin position="64"/>
        <end position="84"/>
    </location>
</feature>
<feature type="transmembrane region" description="Helical" evidence="5">
    <location>
        <begin position="90"/>
        <end position="115"/>
    </location>
</feature>
<dbReference type="Pfam" id="PF04932">
    <property type="entry name" value="Wzy_C"/>
    <property type="match status" value="1"/>
</dbReference>
<sequence length="498" mass="56708">MMPPNFSKISLELVFAILFGALVGAAFVVSMSNVSARWTLVILGSVIAVALLLFVTVFSNKLKLSLLIAALLSLPIFFDINFFYRDYTPFYVSANGFSVTLFDLFFFPLFFYWLWKHNQDKSSSFRFEPVFIWFFSLLFFFNLLSSLISPFPFYSFSALSWFFKAILIFTFFRNNYKDEATLQILGRIFALILLLQGIIVLEQKFVGAIFTEQVIGKQINIVSLIGNQEVKRVAGSLSHPNNLAMFLNLFLPVACLLFFEEKKVAWRMFFGISIFLALLAELWTSSRGGWLALAFSGSICFILIMHKQGFNLIKVLLSFIMVSILAATVLLTASETFRTRIFGEDYGTADLRVPLMQVAENMIVDNPVLGVGLNVYAARMQHYDNTNEYVSRYYPFPVHNTYLLMAAESGLPSLILFLALIVYILWLGLRSFYHLKGINEKMILGLMGGVVTWLIHNLVNLDDAYMNKAVWVLLGMIAGLAYSQKIKFKQREVDNINE</sequence>
<dbReference type="HOGENOM" id="CLU_524693_0_0_6"/>
<feature type="transmembrane region" description="Helical" evidence="5">
    <location>
        <begin position="12"/>
        <end position="32"/>
    </location>
</feature>
<dbReference type="InterPro" id="IPR007016">
    <property type="entry name" value="O-antigen_ligase-rel_domated"/>
</dbReference>
<dbReference type="STRING" id="87626.PTD2_11589"/>
<feature type="transmembrane region" description="Helical" evidence="5">
    <location>
        <begin position="312"/>
        <end position="333"/>
    </location>
</feature>
<comment type="subcellular location">
    <subcellularLocation>
        <location evidence="1">Membrane</location>
        <topology evidence="1">Multi-pass membrane protein</topology>
    </subcellularLocation>
</comment>
<dbReference type="OrthoDB" id="7061094at2"/>
<evidence type="ECO:0000256" key="1">
    <source>
        <dbReference type="ARBA" id="ARBA00004141"/>
    </source>
</evidence>
<keyword evidence="2 5" id="KW-0812">Transmembrane</keyword>
<gene>
    <name evidence="7" type="ORF">PTD2_11589</name>
</gene>
<dbReference type="AlphaFoldDB" id="A4C652"/>
<feature type="transmembrane region" description="Helical" evidence="5">
    <location>
        <begin position="410"/>
        <end position="429"/>
    </location>
</feature>
<evidence type="ECO:0000256" key="2">
    <source>
        <dbReference type="ARBA" id="ARBA00022692"/>
    </source>
</evidence>
<evidence type="ECO:0000313" key="7">
    <source>
        <dbReference type="EMBL" id="EAR29456.1"/>
    </source>
</evidence>
<feature type="transmembrane region" description="Helical" evidence="5">
    <location>
        <begin position="127"/>
        <end position="148"/>
    </location>
</feature>
<evidence type="ECO:0000256" key="3">
    <source>
        <dbReference type="ARBA" id="ARBA00022989"/>
    </source>
</evidence>
<feature type="transmembrane region" description="Helical" evidence="5">
    <location>
        <begin position="184"/>
        <end position="201"/>
    </location>
</feature>
<feature type="transmembrane region" description="Helical" evidence="5">
    <location>
        <begin position="154"/>
        <end position="172"/>
    </location>
</feature>
<name>A4C652_9GAMM</name>
<feature type="domain" description="O-antigen ligase-related" evidence="6">
    <location>
        <begin position="273"/>
        <end position="418"/>
    </location>
</feature>
<evidence type="ECO:0000256" key="4">
    <source>
        <dbReference type="ARBA" id="ARBA00023136"/>
    </source>
</evidence>
<comment type="caution">
    <text evidence="7">The sequence shown here is derived from an EMBL/GenBank/DDBJ whole genome shotgun (WGS) entry which is preliminary data.</text>
</comment>
<protein>
    <submittedName>
        <fullName evidence="7">Membrane protein of EXOQ family, involved in exopolysaccharide production</fullName>
    </submittedName>
</protein>
<organism evidence="7 8">
    <name type="scientific">Pseudoalteromonas tunicata D2</name>
    <dbReference type="NCBI Taxonomy" id="87626"/>
    <lineage>
        <taxon>Bacteria</taxon>
        <taxon>Pseudomonadati</taxon>
        <taxon>Pseudomonadota</taxon>
        <taxon>Gammaproteobacteria</taxon>
        <taxon>Alteromonadales</taxon>
        <taxon>Pseudoalteromonadaceae</taxon>
        <taxon>Pseudoalteromonas</taxon>
    </lineage>
</organism>
<dbReference type="eggNOG" id="COG3307">
    <property type="taxonomic scope" value="Bacteria"/>
</dbReference>
<dbReference type="GO" id="GO:0016020">
    <property type="term" value="C:membrane"/>
    <property type="evidence" value="ECO:0007669"/>
    <property type="project" value="UniProtKB-SubCell"/>
</dbReference>